<dbReference type="RefSeq" id="WP_051155753.1">
    <property type="nucleotide sequence ID" value="NZ_BRLH01000011.1"/>
</dbReference>
<dbReference type="SMART" id="SM00869">
    <property type="entry name" value="Autotransporter"/>
    <property type="match status" value="1"/>
</dbReference>
<dbReference type="GO" id="GO:0019867">
    <property type="term" value="C:outer membrane"/>
    <property type="evidence" value="ECO:0007669"/>
    <property type="project" value="InterPro"/>
</dbReference>
<dbReference type="SUPFAM" id="SSF103515">
    <property type="entry name" value="Autotransporter"/>
    <property type="match status" value="1"/>
</dbReference>
<dbReference type="EMBL" id="BRLH01000011">
    <property type="protein sequence ID" value="GKX57063.1"/>
    <property type="molecule type" value="Genomic_DNA"/>
</dbReference>
<dbReference type="InterPro" id="IPR005546">
    <property type="entry name" value="Autotransporte_beta"/>
</dbReference>
<evidence type="ECO:0000259" key="2">
    <source>
        <dbReference type="PROSITE" id="PS51208"/>
    </source>
</evidence>
<dbReference type="Pfam" id="PF18883">
    <property type="entry name" value="AC_1"/>
    <property type="match status" value="1"/>
</dbReference>
<gene>
    <name evidence="3" type="ORF">SOASR030_31750</name>
</gene>
<dbReference type="NCBIfam" id="TIGR01414">
    <property type="entry name" value="autotrans_barl"/>
    <property type="match status" value="1"/>
</dbReference>
<evidence type="ECO:0000313" key="3">
    <source>
        <dbReference type="EMBL" id="GKX57063.1"/>
    </source>
</evidence>
<reference evidence="3" key="1">
    <citation type="submission" date="2022-06" db="EMBL/GenBank/DDBJ databases">
        <title>Draft genome sequences of Leminorella grimontii str. JCM5902.</title>
        <authorList>
            <person name="Wakabayashi Y."/>
            <person name="Kojima K."/>
        </authorList>
    </citation>
    <scope>NUCLEOTIDE SEQUENCE</scope>
    <source>
        <strain evidence="3">JCM 5902</strain>
    </source>
</reference>
<dbReference type="SUPFAM" id="SSF51126">
    <property type="entry name" value="Pectin lyase-like"/>
    <property type="match status" value="1"/>
</dbReference>
<dbReference type="InterPro" id="IPR012332">
    <property type="entry name" value="Autotransporter_pectin_lyase_C"/>
</dbReference>
<feature type="compositionally biased region" description="Pro residues" evidence="1">
    <location>
        <begin position="584"/>
        <end position="606"/>
    </location>
</feature>
<name>A0AAV5N6G6_9GAMM</name>
<dbReference type="PANTHER" id="PTHR12338">
    <property type="entry name" value="AUTOTRANSPORTER"/>
    <property type="match status" value="1"/>
</dbReference>
<dbReference type="Gene3D" id="2.40.128.130">
    <property type="entry name" value="Autotransporter beta-domain"/>
    <property type="match status" value="1"/>
</dbReference>
<dbReference type="Proteomes" id="UP001058124">
    <property type="component" value="Unassembled WGS sequence"/>
</dbReference>
<dbReference type="PROSITE" id="PS51208">
    <property type="entry name" value="AUTOTRANSPORTER"/>
    <property type="match status" value="1"/>
</dbReference>
<evidence type="ECO:0000313" key="4">
    <source>
        <dbReference type="Proteomes" id="UP001058124"/>
    </source>
</evidence>
<feature type="domain" description="Autotransporter" evidence="2">
    <location>
        <begin position="649"/>
        <end position="932"/>
    </location>
</feature>
<dbReference type="InterPro" id="IPR043990">
    <property type="entry name" value="AC_1"/>
</dbReference>
<dbReference type="Gene3D" id="2.160.20.20">
    <property type="match status" value="1"/>
</dbReference>
<dbReference type="InterPro" id="IPR050909">
    <property type="entry name" value="Bact_Autotransporter_VF"/>
</dbReference>
<organism evidence="3 4">
    <name type="scientific">Leminorella grimontii</name>
    <dbReference type="NCBI Taxonomy" id="82981"/>
    <lineage>
        <taxon>Bacteria</taxon>
        <taxon>Pseudomonadati</taxon>
        <taxon>Pseudomonadota</taxon>
        <taxon>Gammaproteobacteria</taxon>
        <taxon>Enterobacterales</taxon>
        <taxon>Budviciaceae</taxon>
        <taxon>Leminorella</taxon>
    </lineage>
</organism>
<dbReference type="PANTHER" id="PTHR12338:SF5">
    <property type="entry name" value="ANTIGEN 43-RELATED"/>
    <property type="match status" value="1"/>
</dbReference>
<keyword evidence="4" id="KW-1185">Reference proteome</keyword>
<dbReference type="InterPro" id="IPR006315">
    <property type="entry name" value="OM_autotransptr_brl_dom"/>
</dbReference>
<sequence length="932" mass="99699">MRNLGLGNKAGFFIIAATYLHTFPSQAETLSGDTTHIDFTNKNISVVGSVTVTDASRHWPGLVFSDGNGTLDLGSGSSVTSIGFGTGDPSHTYAVYIRGNNNSFKADDLTVKSVGSGGRKYTIGVANESVGVNDLSHMELTGLTSIDVTSNQTVSGILSQCLPLASSGGTSGCNSAGLNYIKAEDLLITLQGGEASRGIESAGLGLSYRNASLTSSVKNDNAYSYGLYSLNGYLTSSGNTSLRLSGEGKTQQVIGIYASGKNLYNNNTLSLSLDGSAEITLSAAATSTGSTFRGVMADNANARLNDTSVVFNNQATTDSSNNFYGIYSRRGSVTVEGNYSADFSDYASKAKSVVYLYAPDNGNIQLNKNVSLGSERTKDEAFYAMYASNGASINVNDGKLTSYGIIESSNAQINANAGDNSYIWGRTSVKNGGQVNLTLSGQHSVWDMTANSSLTDLALNQSTLNFLNDGASFKTLSVAGDYSGQNGLIVMNTQLGDDASPTDRLEIAGNTSGRTYVAVNNIGGQGADTINGIELITVGGNSDGTFEQSGRIVAGLYDYFLVRGQDSATEKNWYLTSALSPVTPVNPDPEPDPQNDPIPDPKPEPAPADRVVRPESGSYLANRVAANTMFITRLHDRLGETQYTDVLTGERRVTSLWLRQVGGHNRFRESSEQLKTQSNRYVAQMGGDIAQWYGNGNSRLHLGLMAGYGNSQNNTQSSLTHYRSRGQVEGYSVGAYGTWYANEANKTGAYLDGWIQYGWFKNQVNGDGLATEKYRSKGISSSLEGGYSFKVGEKAYDSYWLQPKAQVVWMGIKADDHREENGSMAADGSSGNLLTRLGLRAYAQGRHDSDADKQRLFQPFVEINWLHLMRDFAVEIGGEENRQVGAKDVGEVKLGVEGQINANFNVWGNVAQQIGADGYSDTSAQFGVKYLF</sequence>
<evidence type="ECO:0000256" key="1">
    <source>
        <dbReference type="SAM" id="MobiDB-lite"/>
    </source>
</evidence>
<feature type="region of interest" description="Disordered" evidence="1">
    <location>
        <begin position="581"/>
        <end position="612"/>
    </location>
</feature>
<dbReference type="InterPro" id="IPR011050">
    <property type="entry name" value="Pectin_lyase_fold/virulence"/>
</dbReference>
<proteinExistence type="predicted"/>
<dbReference type="AlphaFoldDB" id="A0AAV5N6G6"/>
<dbReference type="Pfam" id="PF03797">
    <property type="entry name" value="Autotransporter"/>
    <property type="match status" value="1"/>
</dbReference>
<accession>A0AAV5N6G6</accession>
<comment type="caution">
    <text evidence="3">The sequence shown here is derived from an EMBL/GenBank/DDBJ whole genome shotgun (WGS) entry which is preliminary data.</text>
</comment>
<dbReference type="InterPro" id="IPR036709">
    <property type="entry name" value="Autotransporte_beta_dom_sf"/>
</dbReference>
<protein>
    <recommendedName>
        <fullName evidence="2">Autotransporter domain-containing protein</fullName>
    </recommendedName>
</protein>
<dbReference type="CDD" id="cd01344">
    <property type="entry name" value="PL2_Passenger_AT"/>
    <property type="match status" value="1"/>
</dbReference>